<evidence type="ECO:0000313" key="2">
    <source>
        <dbReference type="Proteomes" id="UP000298484"/>
    </source>
</evidence>
<dbReference type="RefSeq" id="WP_135109295.1">
    <property type="nucleotide sequence ID" value="NZ_SRHY01000005.1"/>
</dbReference>
<proteinExistence type="predicted"/>
<sequence length="188" mass="22265">MVVFVENCFHWIGFHIMNDLLDNGFQVDGMDSLDTDKKEHLSMFVGRNQLFRHVSASERNNAYDISLKIEDDALILEKENLVTIHLPLVFGEWMPMNQEGVYDQDDFIPFDSERFLTEAVYVGDVLKSLQQWFATSDLPPILEVRSFHERQTGQRKLENAVYIRNNRPIQEEINRVKKHYNTYQKFYQ</sequence>
<protein>
    <submittedName>
        <fullName evidence="1">Uncharacterized protein</fullName>
    </submittedName>
</protein>
<dbReference type="EMBL" id="SRHY01000005">
    <property type="protein sequence ID" value="TFJ93598.1"/>
    <property type="molecule type" value="Genomic_DNA"/>
</dbReference>
<keyword evidence="2" id="KW-1185">Reference proteome</keyword>
<evidence type="ECO:0000313" key="1">
    <source>
        <dbReference type="EMBL" id="TFJ93598.1"/>
    </source>
</evidence>
<dbReference type="AlphaFoldDB" id="A0A4Y9ACH1"/>
<comment type="caution">
    <text evidence="1">The sequence shown here is derived from an EMBL/GenBank/DDBJ whole genome shotgun (WGS) entry which is preliminary data.</text>
</comment>
<name>A0A4Y9ACH1_9BACI</name>
<accession>A0A4Y9ACH1</accession>
<dbReference type="Proteomes" id="UP000298484">
    <property type="component" value="Unassembled WGS sequence"/>
</dbReference>
<gene>
    <name evidence="1" type="ORF">E4U82_06470</name>
</gene>
<dbReference type="OrthoDB" id="2971044at2"/>
<reference evidence="1 2" key="1">
    <citation type="submission" date="2019-03" db="EMBL/GenBank/DDBJ databases">
        <title>Genome sequence of Lentibacillus salicampi ATCC BAA-719.</title>
        <authorList>
            <person name="Maclea K.S."/>
            <person name="Simoes Junior M."/>
        </authorList>
    </citation>
    <scope>NUCLEOTIDE SEQUENCE [LARGE SCALE GENOMIC DNA]</scope>
    <source>
        <strain evidence="1 2">ATCC BAA-719</strain>
    </source>
</reference>
<organism evidence="1 2">
    <name type="scientific">Lentibacillus salicampi</name>
    <dbReference type="NCBI Taxonomy" id="175306"/>
    <lineage>
        <taxon>Bacteria</taxon>
        <taxon>Bacillati</taxon>
        <taxon>Bacillota</taxon>
        <taxon>Bacilli</taxon>
        <taxon>Bacillales</taxon>
        <taxon>Bacillaceae</taxon>
        <taxon>Lentibacillus</taxon>
    </lineage>
</organism>